<dbReference type="Proteomes" id="UP000245918">
    <property type="component" value="Chromosome"/>
</dbReference>
<evidence type="ECO:0000313" key="1">
    <source>
        <dbReference type="EMBL" id="UCQ01629.1"/>
    </source>
</evidence>
<name>A0AC61TLR1_EDWTA</name>
<proteinExistence type="predicted"/>
<keyword evidence="2" id="KW-1185">Reference proteome</keyword>
<gene>
    <name evidence="1" type="ORF">DCL27_07720</name>
</gene>
<accession>A0AC61TLR1</accession>
<organism evidence="1 2">
    <name type="scientific">Edwardsiella tarda ATCC 15947 = NBRC 105688</name>
    <dbReference type="NCBI Taxonomy" id="667121"/>
    <lineage>
        <taxon>Bacteria</taxon>
        <taxon>Pseudomonadati</taxon>
        <taxon>Pseudomonadota</taxon>
        <taxon>Gammaproteobacteria</taxon>
        <taxon>Enterobacterales</taxon>
        <taxon>Hafniaceae</taxon>
        <taxon>Edwardsiella</taxon>
    </lineage>
</organism>
<dbReference type="EMBL" id="CP084506">
    <property type="protein sequence ID" value="UCQ01629.1"/>
    <property type="molecule type" value="Genomic_DNA"/>
</dbReference>
<sequence>MTSYTRPQAKNSARWEIWRRIEEEKATLEQLLADPPKKANGALTTSGNILTEYQQCRGWNSALKKKMG</sequence>
<reference evidence="1" key="1">
    <citation type="submission" date="2021-09" db="EMBL/GenBank/DDBJ databases">
        <title>Comparative genomics of Edwardsiella genus reveals species-based diversity.</title>
        <authorList>
            <person name="Tekedar H.C."/>
            <person name="Kumru S."/>
            <person name="Waldbieser G.C."/>
            <person name="Reichley S.R."/>
            <person name="Lawrence M.L."/>
            <person name="Griffin M.J."/>
        </authorList>
    </citation>
    <scope>NUCLEOTIDE SEQUENCE</scope>
    <source>
        <strain evidence="1">ATCC 15947</strain>
    </source>
</reference>
<protein>
    <submittedName>
        <fullName evidence="1">Uncharacterized protein</fullName>
    </submittedName>
</protein>
<evidence type="ECO:0000313" key="2">
    <source>
        <dbReference type="Proteomes" id="UP000245918"/>
    </source>
</evidence>